<dbReference type="RefSeq" id="WP_019234532.1">
    <property type="nucleotide sequence ID" value="NZ_CAAAHR010000061.1"/>
</dbReference>
<evidence type="ECO:0008006" key="3">
    <source>
        <dbReference type="Google" id="ProtNLM"/>
    </source>
</evidence>
<proteinExistence type="predicted"/>
<comment type="caution">
    <text evidence="1">The sequence shown here is derived from an EMBL/GenBank/DDBJ whole genome shotgun (WGS) entry which is preliminary data.</text>
</comment>
<dbReference type="Proteomes" id="UP000192511">
    <property type="component" value="Unassembled WGS sequence"/>
</dbReference>
<protein>
    <recommendedName>
        <fullName evidence="3">ArsR family transcriptional regulator</fullName>
    </recommendedName>
</protein>
<keyword evidence="2" id="KW-1185">Reference proteome</keyword>
<dbReference type="GeneID" id="98063964"/>
<organism evidence="1 2">
    <name type="scientific">Legionella anisa</name>
    <dbReference type="NCBI Taxonomy" id="28082"/>
    <lineage>
        <taxon>Bacteria</taxon>
        <taxon>Pseudomonadati</taxon>
        <taxon>Pseudomonadota</taxon>
        <taxon>Gammaproteobacteria</taxon>
        <taxon>Legionellales</taxon>
        <taxon>Legionellaceae</taxon>
        <taxon>Legionella</taxon>
    </lineage>
</organism>
<evidence type="ECO:0000313" key="1">
    <source>
        <dbReference type="EMBL" id="PNL62991.1"/>
    </source>
</evidence>
<gene>
    <name evidence="1" type="ORF">A6J39_018295</name>
</gene>
<reference evidence="1" key="1">
    <citation type="submission" date="2017-12" db="EMBL/GenBank/DDBJ databases">
        <title>FDA dAtabase for Regulatory Grade micrObial Sequences (FDA-ARGOS): Supporting development and validation of Infectious Disease Dx tests.</title>
        <authorList>
            <person name="Kerrigan L."/>
            <person name="Tallon L.J."/>
            <person name="Sadzewicz L."/>
            <person name="Sengamalay N."/>
            <person name="Ott S."/>
            <person name="Godinez A."/>
            <person name="Nagaraj S."/>
            <person name="Vavikolanu K."/>
            <person name="Vyas G."/>
            <person name="Nadendla S."/>
            <person name="Aluvathingal J."/>
            <person name="Sichtig H."/>
        </authorList>
    </citation>
    <scope>NUCLEOTIDE SEQUENCE [LARGE SCALE GENOMIC DNA]</scope>
    <source>
        <strain evidence="1">FDAARGOS_200</strain>
    </source>
</reference>
<evidence type="ECO:0000313" key="2">
    <source>
        <dbReference type="Proteomes" id="UP000192511"/>
    </source>
</evidence>
<name>A0AAX0WWW8_9GAMM</name>
<dbReference type="AlphaFoldDB" id="A0AAX0WWW8"/>
<dbReference type="EMBL" id="NBTX02000004">
    <property type="protein sequence ID" value="PNL62991.1"/>
    <property type="molecule type" value="Genomic_DNA"/>
</dbReference>
<sequence length="90" mass="10238">MNELDILQLFYDEMKNRSATRDQVFLSMEEDAAAMLSQKLGQSVSVADLQKLTDICIANEWLERTTADPNYKYLSLTEAGLQIILANQYS</sequence>
<accession>A0AAX0WWW8</accession>